<dbReference type="RefSeq" id="WP_386723058.1">
    <property type="nucleotide sequence ID" value="NZ_JBHRSZ010000007.1"/>
</dbReference>
<evidence type="ECO:0000256" key="1">
    <source>
        <dbReference type="SAM" id="Phobius"/>
    </source>
</evidence>
<evidence type="ECO:0000313" key="3">
    <source>
        <dbReference type="EMBL" id="MFC3153143.1"/>
    </source>
</evidence>
<dbReference type="PROSITE" id="PS50887">
    <property type="entry name" value="GGDEF"/>
    <property type="match status" value="1"/>
</dbReference>
<gene>
    <name evidence="3" type="ORF">ACFOEK_19045</name>
</gene>
<dbReference type="EMBL" id="JBHRSZ010000007">
    <property type="protein sequence ID" value="MFC3153143.1"/>
    <property type="molecule type" value="Genomic_DNA"/>
</dbReference>
<comment type="caution">
    <text evidence="3">The sequence shown here is derived from an EMBL/GenBank/DDBJ whole genome shotgun (WGS) entry which is preliminary data.</text>
</comment>
<dbReference type="NCBIfam" id="TIGR00254">
    <property type="entry name" value="GGDEF"/>
    <property type="match status" value="1"/>
</dbReference>
<dbReference type="InterPro" id="IPR043128">
    <property type="entry name" value="Rev_trsase/Diguanyl_cyclase"/>
</dbReference>
<evidence type="ECO:0000313" key="4">
    <source>
        <dbReference type="Proteomes" id="UP001595476"/>
    </source>
</evidence>
<sequence length="320" mass="36000">MKLELFDRSIQNKIAAIAYGFLASILIVISLHQFFAGYIAALSINVPAGLLFALLAMMRWLSSSEQDNDRFSFAGFILVAFILLNDIELLHSTTMVWMYALPMLFFMTQPLATASIASAIFVLCLIVTSNNSGLLSMQYQAISGLSFMFLFSGLFAYHRKIHSTQLFKAAQAHPSTKLPNFSVFQLQLLEEVERAKVSKNALSVMLIEIDDYPKLKELEGKEEAAQVLVKLSRFLDKITRTGDMLFHAEDHQFWLILPNTAQDGVVVIDEKIVRMVRDEPWGLISSINVRTSTATLNSNDTAPIHLIERCYKRMASSFGR</sequence>
<feature type="transmembrane region" description="Helical" evidence="1">
    <location>
        <begin position="12"/>
        <end position="32"/>
    </location>
</feature>
<proteinExistence type="predicted"/>
<organism evidence="3 4">
    <name type="scientific">Litoribrevibacter euphylliae</name>
    <dbReference type="NCBI Taxonomy" id="1834034"/>
    <lineage>
        <taxon>Bacteria</taxon>
        <taxon>Pseudomonadati</taxon>
        <taxon>Pseudomonadota</taxon>
        <taxon>Gammaproteobacteria</taxon>
        <taxon>Oceanospirillales</taxon>
        <taxon>Oceanospirillaceae</taxon>
        <taxon>Litoribrevibacter</taxon>
    </lineage>
</organism>
<accession>A0ABV7HKJ2</accession>
<reference evidence="4" key="1">
    <citation type="journal article" date="2019" name="Int. J. Syst. Evol. Microbiol.">
        <title>The Global Catalogue of Microorganisms (GCM) 10K type strain sequencing project: providing services to taxonomists for standard genome sequencing and annotation.</title>
        <authorList>
            <consortium name="The Broad Institute Genomics Platform"/>
            <consortium name="The Broad Institute Genome Sequencing Center for Infectious Disease"/>
            <person name="Wu L."/>
            <person name="Ma J."/>
        </authorList>
    </citation>
    <scope>NUCLEOTIDE SEQUENCE [LARGE SCALE GENOMIC DNA]</scope>
    <source>
        <strain evidence="4">KCTC 52438</strain>
    </source>
</reference>
<protein>
    <submittedName>
        <fullName evidence="3">Diguanylate cyclase domain-containing protein</fullName>
        <ecNumber evidence="3">2.7.7.65</ecNumber>
    </submittedName>
</protein>
<dbReference type="Proteomes" id="UP001595476">
    <property type="component" value="Unassembled WGS sequence"/>
</dbReference>
<name>A0ABV7HKJ2_9GAMM</name>
<feature type="transmembrane region" description="Helical" evidence="1">
    <location>
        <begin position="38"/>
        <end position="61"/>
    </location>
</feature>
<keyword evidence="1" id="KW-0472">Membrane</keyword>
<keyword evidence="3" id="KW-0548">Nucleotidyltransferase</keyword>
<dbReference type="EC" id="2.7.7.65" evidence="3"/>
<dbReference type="SMART" id="SM00267">
    <property type="entry name" value="GGDEF"/>
    <property type="match status" value="1"/>
</dbReference>
<keyword evidence="3" id="KW-0808">Transferase</keyword>
<dbReference type="InterPro" id="IPR000160">
    <property type="entry name" value="GGDEF_dom"/>
</dbReference>
<keyword evidence="1" id="KW-1133">Transmembrane helix</keyword>
<keyword evidence="4" id="KW-1185">Reference proteome</keyword>
<dbReference type="Pfam" id="PF00990">
    <property type="entry name" value="GGDEF"/>
    <property type="match status" value="1"/>
</dbReference>
<keyword evidence="1" id="KW-0812">Transmembrane</keyword>
<feature type="domain" description="GGDEF" evidence="2">
    <location>
        <begin position="200"/>
        <end position="320"/>
    </location>
</feature>
<feature type="transmembrane region" description="Helical" evidence="1">
    <location>
        <begin position="103"/>
        <end position="127"/>
    </location>
</feature>
<dbReference type="SUPFAM" id="SSF55073">
    <property type="entry name" value="Nucleotide cyclase"/>
    <property type="match status" value="1"/>
</dbReference>
<feature type="transmembrane region" description="Helical" evidence="1">
    <location>
        <begin position="139"/>
        <end position="157"/>
    </location>
</feature>
<dbReference type="GO" id="GO:0052621">
    <property type="term" value="F:diguanylate cyclase activity"/>
    <property type="evidence" value="ECO:0007669"/>
    <property type="project" value="UniProtKB-EC"/>
</dbReference>
<dbReference type="Gene3D" id="3.30.70.270">
    <property type="match status" value="1"/>
</dbReference>
<evidence type="ECO:0000259" key="2">
    <source>
        <dbReference type="PROSITE" id="PS50887"/>
    </source>
</evidence>
<dbReference type="InterPro" id="IPR029787">
    <property type="entry name" value="Nucleotide_cyclase"/>
</dbReference>
<feature type="transmembrane region" description="Helical" evidence="1">
    <location>
        <begin position="73"/>
        <end position="91"/>
    </location>
</feature>